<evidence type="ECO:0000256" key="4">
    <source>
        <dbReference type="ARBA" id="ARBA00022692"/>
    </source>
</evidence>
<keyword evidence="2" id="KW-1003">Cell membrane</keyword>
<keyword evidence="5 9" id="KW-1133">Transmembrane helix</keyword>
<protein>
    <submittedName>
        <fullName evidence="11">C4-dicarboxylate ABC transporter</fullName>
    </submittedName>
</protein>
<dbReference type="GO" id="GO:0005886">
    <property type="term" value="C:plasma membrane"/>
    <property type="evidence" value="ECO:0007669"/>
    <property type="project" value="UniProtKB-SubCell"/>
</dbReference>
<accession>A0AAD3RUH6</accession>
<dbReference type="RefSeq" id="WP_085501422.1">
    <property type="nucleotide sequence ID" value="NZ_BSFH01000093.1"/>
</dbReference>
<reference evidence="11" key="1">
    <citation type="journal article" date="2014" name="Int. J. Syst. Evol. Microbiol.">
        <title>Complete genome sequence of Corynebacterium casei LMG S-19264T (=DSM 44701T), isolated from a smear-ripened cheese.</title>
        <authorList>
            <consortium name="US DOE Joint Genome Institute (JGI-PGF)"/>
            <person name="Walter F."/>
            <person name="Albersmeier A."/>
            <person name="Kalinowski J."/>
            <person name="Ruckert C."/>
        </authorList>
    </citation>
    <scope>NUCLEOTIDE SEQUENCE</scope>
    <source>
        <strain evidence="11">VKM B-2222</strain>
    </source>
</reference>
<sequence>MMVFIAQNMAPIMFASLVLFLLFGYPVAFALAANGLLFFVIGVELAPLSGGSINLSWPLLNAMPERLWGVLSNETLLAIPFFTFMGIVLEKSGMAEDLLDTIGQLFGPIRGGLAYAVIIVGALLAATTGVVAASVIAMGLISLPIMLRYGYDRSISAGTIAAAGTLAQIIPPSLVLIVLADQLGRSVGDMYKGALIPGLVLTGIYILYIFVMSIIRPNSLPALPKEARTLGSGVTSLLVALALTLGMAWLAFRWLYPTQGRDADILAPALAVIVIYVLALLDRAMNTNLMSRLAQQVIIVLIPPMALIFLVLGTIFLGIATPSEGGAMGAVGALFLAGIKNRLNYDVIRQALLATTRLSAFVMFILIGARVFSLTFYGVNGHLWVEHLLTSLPGGEYGFLIAVSLLVFLLAFFLDFFELAFIIVPLLAPAAEAMGIDLIWFGVLLGVNMQTSFMHPPFGFALFFLRSVAPRAPYQDKVTGRTMQPVTTGQIYWGAVPYVCIQLVMVAIVMIFPGLVMHYKGAPIDTSNVRIEIPSGGGELGGLGGFGGLGGGDPFGQQGTTAPAAPSLDGPGGLGGAPDFGASTSPAPETPAPEAAAPAAPADGLGGPLSGPPPGLTAPAQPQGN</sequence>
<evidence type="ECO:0000256" key="8">
    <source>
        <dbReference type="SAM" id="MobiDB-lite"/>
    </source>
</evidence>
<evidence type="ECO:0000256" key="9">
    <source>
        <dbReference type="SAM" id="Phobius"/>
    </source>
</evidence>
<feature type="transmembrane region" description="Helical" evidence="9">
    <location>
        <begin position="397"/>
        <end position="426"/>
    </location>
</feature>
<evidence type="ECO:0000256" key="7">
    <source>
        <dbReference type="RuleBase" id="RU369079"/>
    </source>
</evidence>
<dbReference type="GO" id="GO:0022857">
    <property type="term" value="F:transmembrane transporter activity"/>
    <property type="evidence" value="ECO:0007669"/>
    <property type="project" value="UniProtKB-UniRule"/>
</dbReference>
<dbReference type="Pfam" id="PF06808">
    <property type="entry name" value="DctM"/>
    <property type="match status" value="1"/>
</dbReference>
<keyword evidence="6 9" id="KW-0472">Membrane</keyword>
<organism evidence="11 12">
    <name type="scientific">Paracoccus kondratievae</name>
    <dbReference type="NCBI Taxonomy" id="135740"/>
    <lineage>
        <taxon>Bacteria</taxon>
        <taxon>Pseudomonadati</taxon>
        <taxon>Pseudomonadota</taxon>
        <taxon>Alphaproteobacteria</taxon>
        <taxon>Rhodobacterales</taxon>
        <taxon>Paracoccaceae</taxon>
        <taxon>Paracoccus</taxon>
    </lineage>
</organism>
<comment type="caution">
    <text evidence="11">The sequence shown here is derived from an EMBL/GenBank/DDBJ whole genome shotgun (WGS) entry which is preliminary data.</text>
</comment>
<evidence type="ECO:0000313" key="12">
    <source>
        <dbReference type="Proteomes" id="UP001143349"/>
    </source>
</evidence>
<evidence type="ECO:0000256" key="5">
    <source>
        <dbReference type="ARBA" id="ARBA00022989"/>
    </source>
</evidence>
<evidence type="ECO:0000313" key="11">
    <source>
        <dbReference type="EMBL" id="GLK65638.1"/>
    </source>
</evidence>
<keyword evidence="7" id="KW-0813">Transport</keyword>
<feature type="transmembrane region" description="Helical" evidence="9">
    <location>
        <begin position="227"/>
        <end position="251"/>
    </location>
</feature>
<dbReference type="InterPro" id="IPR004681">
    <property type="entry name" value="TRAP_DctM"/>
</dbReference>
<name>A0AAD3RUH6_9RHOB</name>
<feature type="transmembrane region" description="Helical" evidence="9">
    <location>
        <begin position="37"/>
        <end position="60"/>
    </location>
</feature>
<feature type="transmembrane region" description="Helical" evidence="9">
    <location>
        <begin position="491"/>
        <end position="512"/>
    </location>
</feature>
<feature type="region of interest" description="Disordered" evidence="8">
    <location>
        <begin position="542"/>
        <end position="625"/>
    </location>
</feature>
<feature type="transmembrane region" description="Helical" evidence="9">
    <location>
        <begin position="438"/>
        <end position="465"/>
    </location>
</feature>
<reference evidence="11" key="2">
    <citation type="submission" date="2023-01" db="EMBL/GenBank/DDBJ databases">
        <authorList>
            <person name="Sun Q."/>
            <person name="Evtushenko L."/>
        </authorList>
    </citation>
    <scope>NUCLEOTIDE SEQUENCE</scope>
    <source>
        <strain evidence="11">VKM B-2222</strain>
    </source>
</reference>
<feature type="transmembrane region" description="Helical" evidence="9">
    <location>
        <begin position="325"/>
        <end position="343"/>
    </location>
</feature>
<feature type="transmembrane region" description="Helical" evidence="9">
    <location>
        <begin position="113"/>
        <end position="143"/>
    </location>
</feature>
<feature type="transmembrane region" description="Helical" evidence="9">
    <location>
        <begin position="293"/>
        <end position="319"/>
    </location>
</feature>
<dbReference type="EMBL" id="BSFH01000093">
    <property type="protein sequence ID" value="GLK65638.1"/>
    <property type="molecule type" value="Genomic_DNA"/>
</dbReference>
<dbReference type="InterPro" id="IPR010656">
    <property type="entry name" value="DctM"/>
</dbReference>
<comment type="function">
    <text evidence="7">Part of the tripartite ATP-independent periplasmic (TRAP) transport system.</text>
</comment>
<evidence type="ECO:0000256" key="2">
    <source>
        <dbReference type="ARBA" id="ARBA00022475"/>
    </source>
</evidence>
<feature type="transmembrane region" description="Helical" evidence="9">
    <location>
        <begin position="12"/>
        <end position="31"/>
    </location>
</feature>
<dbReference type="Proteomes" id="UP001143349">
    <property type="component" value="Unassembled WGS sequence"/>
</dbReference>
<feature type="transmembrane region" description="Helical" evidence="9">
    <location>
        <begin position="355"/>
        <end position="377"/>
    </location>
</feature>
<feature type="compositionally biased region" description="Gly residues" evidence="8">
    <location>
        <begin position="542"/>
        <end position="554"/>
    </location>
</feature>
<proteinExistence type="predicted"/>
<evidence type="ECO:0000256" key="3">
    <source>
        <dbReference type="ARBA" id="ARBA00022519"/>
    </source>
</evidence>
<evidence type="ECO:0000259" key="10">
    <source>
        <dbReference type="Pfam" id="PF06808"/>
    </source>
</evidence>
<evidence type="ECO:0000256" key="1">
    <source>
        <dbReference type="ARBA" id="ARBA00004429"/>
    </source>
</evidence>
<feature type="transmembrane region" description="Helical" evidence="9">
    <location>
        <begin position="194"/>
        <end position="215"/>
    </location>
</feature>
<feature type="transmembrane region" description="Helical" evidence="9">
    <location>
        <begin position="263"/>
        <end position="281"/>
    </location>
</feature>
<keyword evidence="3 7" id="KW-0997">Cell inner membrane</keyword>
<feature type="compositionally biased region" description="Low complexity" evidence="8">
    <location>
        <begin position="579"/>
        <end position="603"/>
    </location>
</feature>
<gene>
    <name evidence="11" type="ORF">GCM10017635_31150</name>
</gene>
<feature type="domain" description="TRAP C4-dicarboxylate transport system permease DctM subunit" evidence="10">
    <location>
        <begin position="14"/>
        <end position="514"/>
    </location>
</feature>
<dbReference type="PANTHER" id="PTHR33362:SF7">
    <property type="entry name" value="SLL1103 PROTEIN"/>
    <property type="match status" value="1"/>
</dbReference>
<dbReference type="PANTHER" id="PTHR33362">
    <property type="entry name" value="SIALIC ACID TRAP TRANSPORTER PERMEASE PROTEIN SIAT-RELATED"/>
    <property type="match status" value="1"/>
</dbReference>
<feature type="transmembrane region" description="Helical" evidence="9">
    <location>
        <begin position="155"/>
        <end position="179"/>
    </location>
</feature>
<evidence type="ECO:0000256" key="6">
    <source>
        <dbReference type="ARBA" id="ARBA00023136"/>
    </source>
</evidence>
<dbReference type="AlphaFoldDB" id="A0AAD3RUH6"/>
<feature type="transmembrane region" description="Helical" evidence="9">
    <location>
        <begin position="67"/>
        <end position="89"/>
    </location>
</feature>
<keyword evidence="4 9" id="KW-0812">Transmembrane</keyword>
<keyword evidence="12" id="KW-1185">Reference proteome</keyword>
<comment type="subcellular location">
    <subcellularLocation>
        <location evidence="1 7">Cell inner membrane</location>
        <topology evidence="1 7">Multi-pass membrane protein</topology>
    </subcellularLocation>
</comment>